<name>A0AAE0ZGI2_9GAST</name>
<accession>A0AAE0ZGI2</accession>
<evidence type="ECO:0000313" key="9">
    <source>
        <dbReference type="Proteomes" id="UP001283361"/>
    </source>
</evidence>
<dbReference type="InterPro" id="IPR002557">
    <property type="entry name" value="Chitin-bd_dom"/>
</dbReference>
<evidence type="ECO:0000256" key="1">
    <source>
        <dbReference type="ARBA" id="ARBA00022669"/>
    </source>
</evidence>
<dbReference type="SMART" id="SM00494">
    <property type="entry name" value="ChtBD2"/>
    <property type="match status" value="3"/>
</dbReference>
<gene>
    <name evidence="8" type="ORF">RRG08_060356</name>
</gene>
<dbReference type="Gene3D" id="2.170.140.10">
    <property type="entry name" value="Chitin binding domain"/>
    <property type="match status" value="3"/>
</dbReference>
<dbReference type="PANTHER" id="PTHR23301">
    <property type="entry name" value="CHITIN BINDING PERITROPHIN-A"/>
    <property type="match status" value="1"/>
</dbReference>
<dbReference type="GO" id="GO:0008061">
    <property type="term" value="F:chitin binding"/>
    <property type="evidence" value="ECO:0007669"/>
    <property type="project" value="UniProtKB-KW"/>
</dbReference>
<reference evidence="8" key="1">
    <citation type="journal article" date="2023" name="G3 (Bethesda)">
        <title>A reference genome for the long-term kleptoplast-retaining sea slug Elysia crispata morphotype clarki.</title>
        <authorList>
            <person name="Eastman K.E."/>
            <person name="Pendleton A.L."/>
            <person name="Shaikh M.A."/>
            <person name="Suttiyut T."/>
            <person name="Ogas R."/>
            <person name="Tomko P."/>
            <person name="Gavelis G."/>
            <person name="Widhalm J.R."/>
            <person name="Wisecaver J.H."/>
        </authorList>
    </citation>
    <scope>NUCLEOTIDE SEQUENCE</scope>
    <source>
        <strain evidence="8">ECLA1</strain>
    </source>
</reference>
<evidence type="ECO:0000256" key="4">
    <source>
        <dbReference type="ARBA" id="ARBA00023157"/>
    </source>
</evidence>
<dbReference type="PANTHER" id="PTHR23301:SF0">
    <property type="entry name" value="CHITIN-BINDING TYPE-2 DOMAIN-CONTAINING PROTEIN-RELATED"/>
    <property type="match status" value="1"/>
</dbReference>
<evidence type="ECO:0000256" key="6">
    <source>
        <dbReference type="SAM" id="SignalP"/>
    </source>
</evidence>
<dbReference type="AlphaFoldDB" id="A0AAE0ZGI2"/>
<feature type="domain" description="Chitin-binding type-2" evidence="7">
    <location>
        <begin position="187"/>
        <end position="248"/>
    </location>
</feature>
<evidence type="ECO:0000313" key="8">
    <source>
        <dbReference type="EMBL" id="KAK3768920.1"/>
    </source>
</evidence>
<dbReference type="PROSITE" id="PS50940">
    <property type="entry name" value="CHIT_BIND_II"/>
    <property type="match status" value="2"/>
</dbReference>
<evidence type="ECO:0000256" key="2">
    <source>
        <dbReference type="ARBA" id="ARBA00022729"/>
    </source>
</evidence>
<feature type="domain" description="Chitin-binding type-2" evidence="7">
    <location>
        <begin position="35"/>
        <end position="95"/>
    </location>
</feature>
<organism evidence="8 9">
    <name type="scientific">Elysia crispata</name>
    <name type="common">lettuce slug</name>
    <dbReference type="NCBI Taxonomy" id="231223"/>
    <lineage>
        <taxon>Eukaryota</taxon>
        <taxon>Metazoa</taxon>
        <taxon>Spiralia</taxon>
        <taxon>Lophotrochozoa</taxon>
        <taxon>Mollusca</taxon>
        <taxon>Gastropoda</taxon>
        <taxon>Heterobranchia</taxon>
        <taxon>Euthyneura</taxon>
        <taxon>Panpulmonata</taxon>
        <taxon>Sacoglossa</taxon>
        <taxon>Placobranchoidea</taxon>
        <taxon>Plakobranchidae</taxon>
        <taxon>Elysia</taxon>
    </lineage>
</organism>
<comment type="caution">
    <text evidence="8">The sequence shown here is derived from an EMBL/GenBank/DDBJ whole genome shotgun (WGS) entry which is preliminary data.</text>
</comment>
<dbReference type="GO" id="GO:0005576">
    <property type="term" value="C:extracellular region"/>
    <property type="evidence" value="ECO:0007669"/>
    <property type="project" value="InterPro"/>
</dbReference>
<keyword evidence="2 6" id="KW-0732">Signal</keyword>
<keyword evidence="3" id="KW-0677">Repeat</keyword>
<protein>
    <recommendedName>
        <fullName evidence="7">Chitin-binding type-2 domain-containing protein</fullName>
    </recommendedName>
</protein>
<dbReference type="InterPro" id="IPR051940">
    <property type="entry name" value="Chitin_bind-dev_reg"/>
</dbReference>
<dbReference type="InterPro" id="IPR036508">
    <property type="entry name" value="Chitin-bd_dom_sf"/>
</dbReference>
<keyword evidence="5" id="KW-0325">Glycoprotein</keyword>
<dbReference type="Proteomes" id="UP001283361">
    <property type="component" value="Unassembled WGS sequence"/>
</dbReference>
<feature type="signal peptide" evidence="6">
    <location>
        <begin position="1"/>
        <end position="16"/>
    </location>
</feature>
<evidence type="ECO:0000256" key="5">
    <source>
        <dbReference type="ARBA" id="ARBA00023180"/>
    </source>
</evidence>
<dbReference type="SUPFAM" id="SSF57625">
    <property type="entry name" value="Invertebrate chitin-binding proteins"/>
    <property type="match status" value="3"/>
</dbReference>
<keyword evidence="1" id="KW-0147">Chitin-binding</keyword>
<sequence>MNVLVVFTVLIGLAVSAPGREKRQAICPDPFASVPSPCVNNPSQKVYFPHPTDNTKFLQCDIYGRMYIIQCPQGEVYENSLTACRPGTSAPRVTNPPAVVATTKPPAGLTFNPCTAAALASGQLYFAIRGDNTKFIECDLAGNPSVMSCPSQLLWDQGMQSCIFPINSNTGGTPPVNPTTFLPGGLTNPCTPIALQNGVLFHPVPNDNTKFIQCDLWGQAFLMDCPNGFIWNATYKVCVNPNIAPGKK</sequence>
<evidence type="ECO:0000259" key="7">
    <source>
        <dbReference type="PROSITE" id="PS50940"/>
    </source>
</evidence>
<dbReference type="Pfam" id="PF01607">
    <property type="entry name" value="CBM_14"/>
    <property type="match status" value="3"/>
</dbReference>
<evidence type="ECO:0000256" key="3">
    <source>
        <dbReference type="ARBA" id="ARBA00022737"/>
    </source>
</evidence>
<feature type="chain" id="PRO_5041992736" description="Chitin-binding type-2 domain-containing protein" evidence="6">
    <location>
        <begin position="17"/>
        <end position="248"/>
    </location>
</feature>
<keyword evidence="9" id="KW-1185">Reference proteome</keyword>
<dbReference type="EMBL" id="JAWDGP010003996">
    <property type="protein sequence ID" value="KAK3768920.1"/>
    <property type="molecule type" value="Genomic_DNA"/>
</dbReference>
<keyword evidence="4" id="KW-1015">Disulfide bond</keyword>
<proteinExistence type="predicted"/>